<name>A0A3N0ETU0_SINP1</name>
<dbReference type="Proteomes" id="UP000267469">
    <property type="component" value="Unassembled WGS sequence"/>
</dbReference>
<evidence type="ECO:0000313" key="2">
    <source>
        <dbReference type="EMBL" id="RNL91313.1"/>
    </source>
</evidence>
<protein>
    <submittedName>
        <fullName evidence="2">Class A beta-lactamase-related serine hydrolase</fullName>
    </submittedName>
</protein>
<dbReference type="InterPro" id="IPR050491">
    <property type="entry name" value="AmpC-like"/>
</dbReference>
<dbReference type="InterPro" id="IPR001466">
    <property type="entry name" value="Beta-lactam-related"/>
</dbReference>
<comment type="caution">
    <text evidence="2">The sequence shown here is derived from an EMBL/GenBank/DDBJ whole genome shotgun (WGS) entry which is preliminary data.</text>
</comment>
<sequence length="156" mass="17834">MHSITIDTVPGFKYGYSNIDTELIAHILENVYGETYEDLLKKYIWDVAGMPDTRINLTEEQRSRLANGYGETNKLVPHMANSLWGAAGGLKSTVPDMIRYMKFQLDESNPLIRKSHEVIYDNKGMKLAYYCLFIPKNKEYITDITAEPLVCKTGFL</sequence>
<dbReference type="OrthoDB" id="9793489at2"/>
<reference evidence="2 3" key="1">
    <citation type="submission" date="2018-10" db="EMBL/GenBank/DDBJ databases">
        <title>Sinomicrobium pectinilyticum sp. nov., a pectinase-producing bacterium isolated from alkaline and saline soil, and emended description of the genus Sinomicrobium.</title>
        <authorList>
            <person name="Cheng B."/>
            <person name="Li C."/>
            <person name="Lai Q."/>
            <person name="Du M."/>
            <person name="Shao Z."/>
            <person name="Xu P."/>
            <person name="Yang C."/>
        </authorList>
    </citation>
    <scope>NUCLEOTIDE SEQUENCE [LARGE SCALE GENOMIC DNA]</scope>
    <source>
        <strain evidence="2 3">5DNS001</strain>
    </source>
</reference>
<keyword evidence="3" id="KW-1185">Reference proteome</keyword>
<dbReference type="EMBL" id="RJTM01000027">
    <property type="protein sequence ID" value="RNL91313.1"/>
    <property type="molecule type" value="Genomic_DNA"/>
</dbReference>
<dbReference type="SUPFAM" id="SSF56601">
    <property type="entry name" value="beta-lactamase/transpeptidase-like"/>
    <property type="match status" value="1"/>
</dbReference>
<evidence type="ECO:0000313" key="3">
    <source>
        <dbReference type="Proteomes" id="UP000267469"/>
    </source>
</evidence>
<dbReference type="AlphaFoldDB" id="A0A3N0ETU0"/>
<organism evidence="2 3">
    <name type="scientific">Sinomicrobium pectinilyticum</name>
    <dbReference type="NCBI Taxonomy" id="1084421"/>
    <lineage>
        <taxon>Bacteria</taxon>
        <taxon>Pseudomonadati</taxon>
        <taxon>Bacteroidota</taxon>
        <taxon>Flavobacteriia</taxon>
        <taxon>Flavobacteriales</taxon>
        <taxon>Flavobacteriaceae</taxon>
        <taxon>Sinomicrobium</taxon>
    </lineage>
</organism>
<evidence type="ECO:0000259" key="1">
    <source>
        <dbReference type="Pfam" id="PF00144"/>
    </source>
</evidence>
<accession>A0A3N0ETU0</accession>
<dbReference type="RefSeq" id="WP_123214852.1">
    <property type="nucleotide sequence ID" value="NZ_RJTM01000027.1"/>
</dbReference>
<keyword evidence="2" id="KW-0378">Hydrolase</keyword>
<dbReference type="PANTHER" id="PTHR46825">
    <property type="entry name" value="D-ALANYL-D-ALANINE-CARBOXYPEPTIDASE/ENDOPEPTIDASE AMPH"/>
    <property type="match status" value="1"/>
</dbReference>
<dbReference type="InterPro" id="IPR012338">
    <property type="entry name" value="Beta-lactam/transpept-like"/>
</dbReference>
<proteinExistence type="predicted"/>
<dbReference type="PANTHER" id="PTHR46825:SF9">
    <property type="entry name" value="BETA-LACTAMASE-RELATED DOMAIN-CONTAINING PROTEIN"/>
    <property type="match status" value="1"/>
</dbReference>
<dbReference type="GO" id="GO:0016787">
    <property type="term" value="F:hydrolase activity"/>
    <property type="evidence" value="ECO:0007669"/>
    <property type="project" value="UniProtKB-KW"/>
</dbReference>
<dbReference type="Gene3D" id="3.40.710.10">
    <property type="entry name" value="DD-peptidase/beta-lactamase superfamily"/>
    <property type="match status" value="1"/>
</dbReference>
<dbReference type="Pfam" id="PF00144">
    <property type="entry name" value="Beta-lactamase"/>
    <property type="match status" value="1"/>
</dbReference>
<gene>
    <name evidence="2" type="ORF">ED312_04665</name>
</gene>
<feature type="domain" description="Beta-lactamase-related" evidence="1">
    <location>
        <begin position="7"/>
        <end position="105"/>
    </location>
</feature>